<feature type="compositionally biased region" description="Acidic residues" evidence="2">
    <location>
        <begin position="418"/>
        <end position="430"/>
    </location>
</feature>
<name>A0ABN7RSV5_OIKDI</name>
<dbReference type="Gene3D" id="3.40.50.10190">
    <property type="entry name" value="BRCT domain"/>
    <property type="match status" value="2"/>
</dbReference>
<protein>
    <submittedName>
        <fullName evidence="4">Oidioi.mRNA.OKI2018_I69.PAR.g10084.t1.cds</fullName>
    </submittedName>
</protein>
<evidence type="ECO:0000256" key="2">
    <source>
        <dbReference type="SAM" id="MobiDB-lite"/>
    </source>
</evidence>
<feature type="domain" description="BRCT" evidence="3">
    <location>
        <begin position="325"/>
        <end position="412"/>
    </location>
</feature>
<feature type="region of interest" description="Disordered" evidence="2">
    <location>
        <begin position="235"/>
        <end position="272"/>
    </location>
</feature>
<feature type="compositionally biased region" description="Polar residues" evidence="2">
    <location>
        <begin position="435"/>
        <end position="446"/>
    </location>
</feature>
<gene>
    <name evidence="4" type="ORF">OKIOD_LOCUS1642</name>
</gene>
<evidence type="ECO:0000313" key="5">
    <source>
        <dbReference type="Proteomes" id="UP001158576"/>
    </source>
</evidence>
<dbReference type="Pfam" id="PF01834">
    <property type="entry name" value="XRCC1_N"/>
    <property type="match status" value="1"/>
</dbReference>
<feature type="region of interest" description="Disordered" evidence="2">
    <location>
        <begin position="413"/>
        <end position="455"/>
    </location>
</feature>
<evidence type="ECO:0000313" key="4">
    <source>
        <dbReference type="EMBL" id="CAG5082283.1"/>
    </source>
</evidence>
<dbReference type="InterPro" id="IPR001357">
    <property type="entry name" value="BRCT_dom"/>
</dbReference>
<dbReference type="Pfam" id="PF12738">
    <property type="entry name" value="PTCB-BRCT"/>
    <property type="match status" value="1"/>
</dbReference>
<dbReference type="Gene3D" id="2.60.120.260">
    <property type="entry name" value="Galactose-binding domain-like"/>
    <property type="match status" value="1"/>
</dbReference>
<proteinExistence type="predicted"/>
<dbReference type="InterPro" id="IPR036420">
    <property type="entry name" value="BRCT_dom_sf"/>
</dbReference>
<accession>A0ABN7RSV5</accession>
<dbReference type="InterPro" id="IPR002706">
    <property type="entry name" value="Xrcc1_N"/>
</dbReference>
<dbReference type="Pfam" id="PF16589">
    <property type="entry name" value="BRCT_2"/>
    <property type="match status" value="1"/>
</dbReference>
<dbReference type="PANTHER" id="PTHR11370">
    <property type="entry name" value="DNA-REPAIR PROTEIN XRCC1"/>
    <property type="match status" value="1"/>
</dbReference>
<dbReference type="SMART" id="SM00292">
    <property type="entry name" value="BRCT"/>
    <property type="match status" value="2"/>
</dbReference>
<dbReference type="SUPFAM" id="SSF49785">
    <property type="entry name" value="Galactose-binding domain-like"/>
    <property type="match status" value="1"/>
</dbReference>
<dbReference type="EMBL" id="OU015568">
    <property type="protein sequence ID" value="CAG5082283.1"/>
    <property type="molecule type" value="Genomic_DNA"/>
</dbReference>
<keyword evidence="5" id="KW-1185">Reference proteome</keyword>
<feature type="region of interest" description="Disordered" evidence="2">
    <location>
        <begin position="288"/>
        <end position="324"/>
    </location>
</feature>
<evidence type="ECO:0000256" key="1">
    <source>
        <dbReference type="SAM" id="Coils"/>
    </source>
</evidence>
<reference evidence="4 5" key="1">
    <citation type="submission" date="2021-04" db="EMBL/GenBank/DDBJ databases">
        <authorList>
            <person name="Bliznina A."/>
        </authorList>
    </citation>
    <scope>NUCLEOTIDE SEQUENCE [LARGE SCALE GENOMIC DNA]</scope>
</reference>
<dbReference type="PANTHER" id="PTHR11370:SF5">
    <property type="entry name" value="DNA REPAIR PROTEIN XRCC1"/>
    <property type="match status" value="1"/>
</dbReference>
<feature type="domain" description="BRCT" evidence="3">
    <location>
        <begin position="513"/>
        <end position="592"/>
    </location>
</feature>
<dbReference type="Proteomes" id="UP001158576">
    <property type="component" value="Chromosome PAR"/>
</dbReference>
<dbReference type="SUPFAM" id="SSF52113">
    <property type="entry name" value="BRCT domain"/>
    <property type="match status" value="2"/>
</dbReference>
<dbReference type="InterPro" id="IPR008979">
    <property type="entry name" value="Galactose-bd-like_sf"/>
</dbReference>
<feature type="coiled-coil region" evidence="1">
    <location>
        <begin position="155"/>
        <end position="190"/>
    </location>
</feature>
<keyword evidence="1" id="KW-0175">Coiled coil</keyword>
<dbReference type="PROSITE" id="PS50172">
    <property type="entry name" value="BRCT"/>
    <property type="match status" value="2"/>
</dbReference>
<evidence type="ECO:0000259" key="3">
    <source>
        <dbReference type="PROSITE" id="PS50172"/>
    </source>
</evidence>
<sequence length="601" mass="68779">MGEIEYSEILDRSNEVAPKYPAENLIDFQKRQAWLVPAADREGHVEIKFKKEFKIQAIDIGNAGSATFEVEVGHENEPNQWFAFLSGTFMSPVDCRNRMNERKVHLSTNYDFLKANRDKKWDKLRLNIAQPHVKTKPYGITFIVCRSEIPASRTVNQESKIRQKQLNALKRLKEEEAERKKNEEKSSKEEFDGNDFLDRSALSSVEISTSSKSYKIIDDRPMKINYDLNAGNKTLKNKHSHLKPSTSSQVSITSPSSSSNRSSPIIQRTTQVRTIPNSALQNMIKNTVQADEKKKKEAARKRFANFQDSPAKKQKTSSRPAPALPFNQIMRGMTIALSGFVNPERSNIRQAVLNMGGQYERDVTGRVTHLICSVAGTPKYNQFLGRGKIMKKEWVFAQSSQRTKLPWKEFSLAPVNSSDEDESETEEPQVESDPGWTSGSDTSEQVVETIPDSEEELEDVRILKPQLREEAQKKAPTEVICELMTKMGKWVKTMENNEDSSLQDFELDPKIKEKELLFAPYIFIVDEKLKNRKKIATAIRERGGKVKKKEVPFLSHIICESKESISEYKSNKKLILAKPKWIKDCIKYERLISPFDARYTV</sequence>
<organism evidence="4 5">
    <name type="scientific">Oikopleura dioica</name>
    <name type="common">Tunicate</name>
    <dbReference type="NCBI Taxonomy" id="34765"/>
    <lineage>
        <taxon>Eukaryota</taxon>
        <taxon>Metazoa</taxon>
        <taxon>Chordata</taxon>
        <taxon>Tunicata</taxon>
        <taxon>Appendicularia</taxon>
        <taxon>Copelata</taxon>
        <taxon>Oikopleuridae</taxon>
        <taxon>Oikopleura</taxon>
    </lineage>
</organism>
<feature type="compositionally biased region" description="Low complexity" evidence="2">
    <location>
        <begin position="244"/>
        <end position="268"/>
    </location>
</feature>